<keyword evidence="4 8" id="KW-0489">Methyltransferase</keyword>
<dbReference type="Pfam" id="PF08241">
    <property type="entry name" value="Methyltransf_11"/>
    <property type="match status" value="1"/>
</dbReference>
<dbReference type="GO" id="GO:0102130">
    <property type="term" value="F:malonyl-CoA methyltransferase activity"/>
    <property type="evidence" value="ECO:0007669"/>
    <property type="project" value="UniProtKB-EC"/>
</dbReference>
<keyword evidence="6 8" id="KW-0949">S-adenosyl-L-methionine</keyword>
<dbReference type="OrthoDB" id="9760689at2"/>
<feature type="domain" description="Methyltransferase type 11" evidence="9">
    <location>
        <begin position="54"/>
        <end position="150"/>
    </location>
</feature>
<dbReference type="PANTHER" id="PTHR13090">
    <property type="entry name" value="ARGININE-HYDROXYLASE NDUFAF5, MITOCHONDRIAL"/>
    <property type="match status" value="1"/>
</dbReference>
<evidence type="ECO:0000256" key="8">
    <source>
        <dbReference type="HAMAP-Rule" id="MF_00835"/>
    </source>
</evidence>
<accession>A0A7Z0VNU3</accession>
<dbReference type="GO" id="GO:0008757">
    <property type="term" value="F:S-adenosylmethionine-dependent methyltransferase activity"/>
    <property type="evidence" value="ECO:0007669"/>
    <property type="project" value="InterPro"/>
</dbReference>
<proteinExistence type="inferred from homology"/>
<dbReference type="NCBIfam" id="TIGR02072">
    <property type="entry name" value="BioC"/>
    <property type="match status" value="1"/>
</dbReference>
<evidence type="ECO:0000313" key="10">
    <source>
        <dbReference type="EMBL" id="ODJ89040.1"/>
    </source>
</evidence>
<dbReference type="AlphaFoldDB" id="A0A7Z0VNU3"/>
<evidence type="ECO:0000256" key="4">
    <source>
        <dbReference type="ARBA" id="ARBA00022603"/>
    </source>
</evidence>
<dbReference type="Gene3D" id="3.40.50.150">
    <property type="entry name" value="Vaccinia Virus protein VP39"/>
    <property type="match status" value="1"/>
</dbReference>
<dbReference type="InterPro" id="IPR011814">
    <property type="entry name" value="BioC"/>
</dbReference>
<protein>
    <recommendedName>
        <fullName evidence="3 8">Malonyl-[acyl-carrier protein] O-methyltransferase</fullName>
        <shortName evidence="8">Malonyl-ACP O-methyltransferase</shortName>
        <ecNumber evidence="3 8">2.1.1.197</ecNumber>
    </recommendedName>
    <alternativeName>
        <fullName evidence="8">Biotin synthesis protein BioC</fullName>
    </alternativeName>
</protein>
<comment type="similarity">
    <text evidence="8">Belongs to the methyltransferase superfamily.</text>
</comment>
<dbReference type="CDD" id="cd02440">
    <property type="entry name" value="AdoMet_MTases"/>
    <property type="match status" value="1"/>
</dbReference>
<evidence type="ECO:0000259" key="9">
    <source>
        <dbReference type="Pfam" id="PF08241"/>
    </source>
</evidence>
<comment type="caution">
    <text evidence="10">The sequence shown here is derived from an EMBL/GenBank/DDBJ whole genome shotgun (WGS) entry which is preliminary data.</text>
</comment>
<reference evidence="10 11" key="1">
    <citation type="submission" date="2016-06" db="EMBL/GenBank/DDBJ databases">
        <title>Genome sequence of endosymbiont of Candidatus Endolucinida thiodiazotropha.</title>
        <authorList>
            <person name="Poehlein A."/>
            <person name="Koenig S."/>
            <person name="Heiden S.E."/>
            <person name="Thuermer A."/>
            <person name="Voget S."/>
            <person name="Daniel R."/>
            <person name="Markert S."/>
            <person name="Gros O."/>
            <person name="Schweder T."/>
        </authorList>
    </citation>
    <scope>NUCLEOTIDE SEQUENCE [LARGE SCALE GENOMIC DNA]</scope>
    <source>
        <strain evidence="10 11">COS</strain>
    </source>
</reference>
<dbReference type="InterPro" id="IPR050602">
    <property type="entry name" value="Malonyl-ACP_OMT"/>
</dbReference>
<name>A0A7Z0VNU3_9GAMM</name>
<dbReference type="GO" id="GO:0032259">
    <property type="term" value="P:methylation"/>
    <property type="evidence" value="ECO:0007669"/>
    <property type="project" value="UniProtKB-KW"/>
</dbReference>
<dbReference type="PANTHER" id="PTHR13090:SF1">
    <property type="entry name" value="ARGININE-HYDROXYLASE NDUFAF5, MITOCHONDRIAL"/>
    <property type="match status" value="1"/>
</dbReference>
<evidence type="ECO:0000256" key="6">
    <source>
        <dbReference type="ARBA" id="ARBA00022691"/>
    </source>
</evidence>
<comment type="function">
    <text evidence="8">Converts the free carboxyl group of a malonyl-thioester to its methyl ester by transfer of a methyl group from S-adenosyl-L-methionine (SAM). It allows to synthesize pimeloyl-ACP via the fatty acid synthetic pathway.</text>
</comment>
<organism evidence="10 11">
    <name type="scientific">Candidatus Thiodiazotropha endolucinida</name>
    <dbReference type="NCBI Taxonomy" id="1655433"/>
    <lineage>
        <taxon>Bacteria</taxon>
        <taxon>Pseudomonadati</taxon>
        <taxon>Pseudomonadota</taxon>
        <taxon>Gammaproteobacteria</taxon>
        <taxon>Chromatiales</taxon>
        <taxon>Sedimenticolaceae</taxon>
        <taxon>Candidatus Thiodiazotropha</taxon>
    </lineage>
</organism>
<evidence type="ECO:0000313" key="11">
    <source>
        <dbReference type="Proteomes" id="UP000094769"/>
    </source>
</evidence>
<evidence type="ECO:0000256" key="2">
    <source>
        <dbReference type="ARBA" id="ARBA00004746"/>
    </source>
</evidence>
<dbReference type="InterPro" id="IPR029063">
    <property type="entry name" value="SAM-dependent_MTases_sf"/>
</dbReference>
<dbReference type="InterPro" id="IPR013216">
    <property type="entry name" value="Methyltransf_11"/>
</dbReference>
<keyword evidence="5 8" id="KW-0808">Transferase</keyword>
<evidence type="ECO:0000256" key="5">
    <source>
        <dbReference type="ARBA" id="ARBA00022679"/>
    </source>
</evidence>
<dbReference type="EC" id="2.1.1.197" evidence="3 8"/>
<dbReference type="Proteomes" id="UP000094769">
    <property type="component" value="Unassembled WGS sequence"/>
</dbReference>
<keyword evidence="7 8" id="KW-0093">Biotin biosynthesis</keyword>
<keyword evidence="11" id="KW-1185">Reference proteome</keyword>
<dbReference type="SUPFAM" id="SSF53335">
    <property type="entry name" value="S-adenosyl-L-methionine-dependent methyltransferases"/>
    <property type="match status" value="1"/>
</dbReference>
<dbReference type="GO" id="GO:0009102">
    <property type="term" value="P:biotin biosynthetic process"/>
    <property type="evidence" value="ECO:0007669"/>
    <property type="project" value="UniProtKB-UniRule"/>
</dbReference>
<dbReference type="EMBL" id="MARB01000003">
    <property type="protein sequence ID" value="ODJ89040.1"/>
    <property type="molecule type" value="Genomic_DNA"/>
</dbReference>
<evidence type="ECO:0000256" key="1">
    <source>
        <dbReference type="ARBA" id="ARBA00000852"/>
    </source>
</evidence>
<sequence>MDKGQTGAIDKRQARAAFSRAASHYDEVAELQREIGRRMLQRLTYIRHQPQVVLDVGAGTGEATLALKKHYKKARTIALDFAMPMLHQVRKRGGWLRRPVCICGDAEQLPLADQSVDMIFSNAVLQWCNDLQGTFSEFLRVLRPNGMLLFSTFGPDTLQELRKSWSHVDGHSHVSPFPDMHDVGDAMVRAGLEEPVVDVDRMRLDYDDVSSLMRDLKTLGAHNVTRNRPRGLTGKGRLRAMYEAYESFRMDGRLPASYEVVYGHAWAPQQRQIDGVTAIPVDQIGIGRWGQG</sequence>
<comment type="catalytic activity">
    <reaction evidence="1 8">
        <text>malonyl-[ACP] + S-adenosyl-L-methionine = malonyl-[ACP] methyl ester + S-adenosyl-L-homocysteine</text>
        <dbReference type="Rhea" id="RHEA:17105"/>
        <dbReference type="Rhea" id="RHEA-COMP:9623"/>
        <dbReference type="Rhea" id="RHEA-COMP:9954"/>
        <dbReference type="ChEBI" id="CHEBI:57856"/>
        <dbReference type="ChEBI" id="CHEBI:59789"/>
        <dbReference type="ChEBI" id="CHEBI:78449"/>
        <dbReference type="ChEBI" id="CHEBI:78845"/>
        <dbReference type="EC" id="2.1.1.197"/>
    </reaction>
</comment>
<evidence type="ECO:0000256" key="7">
    <source>
        <dbReference type="ARBA" id="ARBA00022756"/>
    </source>
</evidence>
<dbReference type="UniPathway" id="UPA00078"/>
<gene>
    <name evidence="8 10" type="primary">bioC</name>
    <name evidence="10" type="ORF">CODIS_06520</name>
</gene>
<dbReference type="HAMAP" id="MF_00835">
    <property type="entry name" value="BioC"/>
    <property type="match status" value="1"/>
</dbReference>
<dbReference type="GO" id="GO:0010340">
    <property type="term" value="F:carboxyl-O-methyltransferase activity"/>
    <property type="evidence" value="ECO:0007669"/>
    <property type="project" value="UniProtKB-UniRule"/>
</dbReference>
<evidence type="ECO:0000256" key="3">
    <source>
        <dbReference type="ARBA" id="ARBA00012327"/>
    </source>
</evidence>
<dbReference type="RefSeq" id="WP_069121277.1">
    <property type="nucleotide sequence ID" value="NZ_MARB01000003.1"/>
</dbReference>
<comment type="pathway">
    <text evidence="2 8">Cofactor biosynthesis; biotin biosynthesis.</text>
</comment>